<dbReference type="Proteomes" id="UP000237662">
    <property type="component" value="Unassembled WGS sequence"/>
</dbReference>
<evidence type="ECO:0000256" key="1">
    <source>
        <dbReference type="ARBA" id="ARBA00004442"/>
    </source>
</evidence>
<comment type="caution">
    <text evidence="8">The sequence shown here is derived from an EMBL/GenBank/DDBJ whole genome shotgun (WGS) entry which is preliminary data.</text>
</comment>
<keyword evidence="4" id="KW-0472">Membrane</keyword>
<gene>
    <name evidence="8" type="ORF">CLV84_3468</name>
</gene>
<evidence type="ECO:0000256" key="5">
    <source>
        <dbReference type="ARBA" id="ARBA00023237"/>
    </source>
</evidence>
<evidence type="ECO:0000313" key="9">
    <source>
        <dbReference type="Proteomes" id="UP000237662"/>
    </source>
</evidence>
<dbReference type="GO" id="GO:0009279">
    <property type="term" value="C:cell outer membrane"/>
    <property type="evidence" value="ECO:0007669"/>
    <property type="project" value="UniProtKB-SubCell"/>
</dbReference>
<evidence type="ECO:0000313" key="8">
    <source>
        <dbReference type="EMBL" id="PPK86537.1"/>
    </source>
</evidence>
<evidence type="ECO:0000256" key="3">
    <source>
        <dbReference type="ARBA" id="ARBA00022729"/>
    </source>
</evidence>
<keyword evidence="9" id="KW-1185">Reference proteome</keyword>
<dbReference type="RefSeq" id="WP_245911542.1">
    <property type="nucleotide sequence ID" value="NZ_PTJC01000006.1"/>
</dbReference>
<dbReference type="AlphaFoldDB" id="A0A2S6I5U9"/>
<protein>
    <submittedName>
        <fullName evidence="8">Putative outer membrane starch-binding protein</fullName>
    </submittedName>
</protein>
<dbReference type="Pfam" id="PF07980">
    <property type="entry name" value="SusD_RagB"/>
    <property type="match status" value="1"/>
</dbReference>
<evidence type="ECO:0000259" key="6">
    <source>
        <dbReference type="Pfam" id="PF07980"/>
    </source>
</evidence>
<dbReference type="SUPFAM" id="SSF48452">
    <property type="entry name" value="TPR-like"/>
    <property type="match status" value="1"/>
</dbReference>
<keyword evidence="3" id="KW-0732">Signal</keyword>
<dbReference type="CDD" id="cd08977">
    <property type="entry name" value="SusD"/>
    <property type="match status" value="1"/>
</dbReference>
<dbReference type="InterPro" id="IPR011990">
    <property type="entry name" value="TPR-like_helical_dom_sf"/>
</dbReference>
<name>A0A2S6I5U9_9BACT</name>
<dbReference type="InterPro" id="IPR033985">
    <property type="entry name" value="SusD-like_N"/>
</dbReference>
<reference evidence="8 9" key="1">
    <citation type="submission" date="2018-02" db="EMBL/GenBank/DDBJ databases">
        <title>Genomic Encyclopedia of Archaeal and Bacterial Type Strains, Phase II (KMG-II): from individual species to whole genera.</title>
        <authorList>
            <person name="Goeker M."/>
        </authorList>
    </citation>
    <scope>NUCLEOTIDE SEQUENCE [LARGE SCALE GENOMIC DNA]</scope>
    <source>
        <strain evidence="8 9">DSM 29526</strain>
    </source>
</reference>
<evidence type="ECO:0000259" key="7">
    <source>
        <dbReference type="Pfam" id="PF14322"/>
    </source>
</evidence>
<proteinExistence type="inferred from homology"/>
<feature type="domain" description="SusD-like N-terminal" evidence="7">
    <location>
        <begin position="100"/>
        <end position="232"/>
    </location>
</feature>
<evidence type="ECO:0000256" key="2">
    <source>
        <dbReference type="ARBA" id="ARBA00006275"/>
    </source>
</evidence>
<comment type="subcellular location">
    <subcellularLocation>
        <location evidence="1">Cell outer membrane</location>
    </subcellularLocation>
</comment>
<dbReference type="EMBL" id="PTJC01000006">
    <property type="protein sequence ID" value="PPK86537.1"/>
    <property type="molecule type" value="Genomic_DNA"/>
</dbReference>
<sequence>MQLQPTMSIFYKTGYRLLTVVGTFTMLLTFSACDDEFLNTEPLGSISSQATWADGPLSEAFVFNVYSYLGRGGFDEQMLASLTDEALFTHPGRGIDIFNEGNEAPDNIAWTSGTYSYGNMYSAIRQANIVLQELPNSTFDNDELRDRLMGEAYFLRAYYYHQLARFYGGVPLISTPYGLNEDYSVARSTWAETVDFILSDLEQAISLLQGKPEARGRASVLAAQALKARVLLYAASDLHDASKLQAASSTMAGYGNIDLVAYTSGSQADRWTAARNAAKVVMDASSGYQLDLTEPAAPEQGTMNHISIAMAGGSAAPGVDALGAQELIFERSVAGTYNETRYMMYNGPNGYHNWAGNTPIGALVDDYEMMDGTSFSWDDEEVAANPYDNRDPRFYAHILYDGAEWKPRPDDVVARDPYGEIQTGAYDSGQDNDSGETIYIPGLDTRESSVEDWNGTRTHYYTRKFGDPDPAIVDNTSNFNTTPWPFIRYTEMVLNYIEASLELGDEAEATAWLNRIRFRAGMPAVTDTGDDLMDRYRNERRIELSYEEHRYHDVRRWLIAEETQGEPLGGVDVTADLLPGQSPNEPYFYDPETYEYTYEPVIVPEESRMWNDKMFFRPISRGEINRNELLVQNPGY</sequence>
<dbReference type="InterPro" id="IPR012944">
    <property type="entry name" value="SusD_RagB_dom"/>
</dbReference>
<organism evidence="8 9">
    <name type="scientific">Neolewinella xylanilytica</name>
    <dbReference type="NCBI Taxonomy" id="1514080"/>
    <lineage>
        <taxon>Bacteria</taxon>
        <taxon>Pseudomonadati</taxon>
        <taxon>Bacteroidota</taxon>
        <taxon>Saprospiria</taxon>
        <taxon>Saprospirales</taxon>
        <taxon>Lewinellaceae</taxon>
        <taxon>Neolewinella</taxon>
    </lineage>
</organism>
<evidence type="ECO:0000256" key="4">
    <source>
        <dbReference type="ARBA" id="ARBA00023136"/>
    </source>
</evidence>
<accession>A0A2S6I5U9</accession>
<comment type="similarity">
    <text evidence="2">Belongs to the SusD family.</text>
</comment>
<dbReference type="Pfam" id="PF14322">
    <property type="entry name" value="SusD-like_3"/>
    <property type="match status" value="1"/>
</dbReference>
<dbReference type="Gene3D" id="1.25.40.390">
    <property type="match status" value="1"/>
</dbReference>
<feature type="domain" description="RagB/SusD" evidence="6">
    <location>
        <begin position="326"/>
        <end position="636"/>
    </location>
</feature>
<keyword evidence="5" id="KW-0998">Cell outer membrane</keyword>